<dbReference type="InterPro" id="IPR050756">
    <property type="entry name" value="CSN3"/>
</dbReference>
<keyword evidence="2" id="KW-1133">Transmembrane helix</keyword>
<dbReference type="GO" id="GO:0006511">
    <property type="term" value="P:ubiquitin-dependent protein catabolic process"/>
    <property type="evidence" value="ECO:0007669"/>
    <property type="project" value="TreeGrafter"/>
</dbReference>
<feature type="domain" description="COP9 signalosome complex subunit 3 N-terminal helical repeats" evidence="3">
    <location>
        <begin position="70"/>
        <end position="218"/>
    </location>
</feature>
<keyword evidence="2" id="KW-0812">Transmembrane</keyword>
<proteinExistence type="predicted"/>
<evidence type="ECO:0000313" key="5">
    <source>
        <dbReference type="Proteomes" id="UP000541444"/>
    </source>
</evidence>
<evidence type="ECO:0000259" key="3">
    <source>
        <dbReference type="Pfam" id="PF22788"/>
    </source>
</evidence>
<dbReference type="InterPro" id="IPR055089">
    <property type="entry name" value="COP9_N"/>
</dbReference>
<dbReference type="PANTHER" id="PTHR10758:SF1">
    <property type="entry name" value="COP9 SIGNALOSOME COMPLEX SUBUNIT 3"/>
    <property type="match status" value="1"/>
</dbReference>
<evidence type="ECO:0000313" key="4">
    <source>
        <dbReference type="EMBL" id="KAF6166991.1"/>
    </source>
</evidence>
<keyword evidence="1" id="KW-0963">Cytoplasm</keyword>
<dbReference type="OrthoDB" id="1928324at2759"/>
<dbReference type="GO" id="GO:0008180">
    <property type="term" value="C:COP9 signalosome"/>
    <property type="evidence" value="ECO:0007669"/>
    <property type="project" value="TreeGrafter"/>
</dbReference>
<keyword evidence="2" id="KW-0472">Membrane</keyword>
<dbReference type="PANTHER" id="PTHR10758">
    <property type="entry name" value="26S PROTEASOME NON-ATPASE REGULATORY SUBUNIT 3/COP9 SIGNALOSOME COMPLEX SUBUNIT 3"/>
    <property type="match status" value="1"/>
</dbReference>
<accession>A0A7J7NIB3</accession>
<sequence>MDSLEVLVAHIQGFSSNFNDLSHLHSLLKQSEDYLRYQANRLASVLGQLDPSKHSLGNLFILETGDWGLIDSCFIYVCKRFKDDVILLGAPIRGVDSMRIAVQKLRPSSEHLTALHPDFLLLCIPAKCYKAGLGMLEEDDIFEVDQPRNLFLYCYYGGMICIGQKRFGKALELLKNVFTAPMNLLNAIAVEAYKKYILISLIHNGQFSTTLPKYTSSITGRHLKNYSQVILINASFHIYIYRLLLVYLCYIFG</sequence>
<dbReference type="AlphaFoldDB" id="A0A7J7NIB3"/>
<protein>
    <recommendedName>
        <fullName evidence="3">COP9 signalosome complex subunit 3 N-terminal helical repeats domain-containing protein</fullName>
    </recommendedName>
</protein>
<dbReference type="EMBL" id="JACGCM010000767">
    <property type="protein sequence ID" value="KAF6166991.1"/>
    <property type="molecule type" value="Genomic_DNA"/>
</dbReference>
<reference evidence="4 5" key="1">
    <citation type="journal article" date="2020" name="IScience">
        <title>Genome Sequencing of the Endangered Kingdonia uniflora (Circaeasteraceae, Ranunculales) Reveals Potential Mechanisms of Evolutionary Specialization.</title>
        <authorList>
            <person name="Sun Y."/>
            <person name="Deng T."/>
            <person name="Zhang A."/>
            <person name="Moore M.J."/>
            <person name="Landis J.B."/>
            <person name="Lin N."/>
            <person name="Zhang H."/>
            <person name="Zhang X."/>
            <person name="Huang J."/>
            <person name="Zhang X."/>
            <person name="Sun H."/>
            <person name="Wang H."/>
        </authorList>
    </citation>
    <scope>NUCLEOTIDE SEQUENCE [LARGE SCALE GENOMIC DNA]</scope>
    <source>
        <strain evidence="4">TB1705</strain>
        <tissue evidence="4">Leaf</tissue>
    </source>
</reference>
<name>A0A7J7NIB3_9MAGN</name>
<dbReference type="Proteomes" id="UP000541444">
    <property type="component" value="Unassembled WGS sequence"/>
</dbReference>
<keyword evidence="5" id="KW-1185">Reference proteome</keyword>
<comment type="caution">
    <text evidence="4">The sequence shown here is derived from an EMBL/GenBank/DDBJ whole genome shotgun (WGS) entry which is preliminary data.</text>
</comment>
<evidence type="ECO:0000256" key="2">
    <source>
        <dbReference type="SAM" id="Phobius"/>
    </source>
</evidence>
<evidence type="ECO:0000256" key="1">
    <source>
        <dbReference type="ARBA" id="ARBA00022490"/>
    </source>
</evidence>
<dbReference type="Pfam" id="PF22788">
    <property type="entry name" value="COP9_hel_rpt"/>
    <property type="match status" value="1"/>
</dbReference>
<feature type="transmembrane region" description="Helical" evidence="2">
    <location>
        <begin position="230"/>
        <end position="252"/>
    </location>
</feature>
<organism evidence="4 5">
    <name type="scientific">Kingdonia uniflora</name>
    <dbReference type="NCBI Taxonomy" id="39325"/>
    <lineage>
        <taxon>Eukaryota</taxon>
        <taxon>Viridiplantae</taxon>
        <taxon>Streptophyta</taxon>
        <taxon>Embryophyta</taxon>
        <taxon>Tracheophyta</taxon>
        <taxon>Spermatophyta</taxon>
        <taxon>Magnoliopsida</taxon>
        <taxon>Ranunculales</taxon>
        <taxon>Circaeasteraceae</taxon>
        <taxon>Kingdonia</taxon>
    </lineage>
</organism>
<gene>
    <name evidence="4" type="ORF">GIB67_030684</name>
</gene>